<evidence type="ECO:0000256" key="1">
    <source>
        <dbReference type="ARBA" id="ARBA00007469"/>
    </source>
</evidence>
<reference evidence="3" key="2">
    <citation type="submission" date="2023-01" db="EMBL/GenBank/DDBJ databases">
        <authorList>
            <person name="Sun Q."/>
            <person name="Evtushenko L."/>
        </authorList>
    </citation>
    <scope>NUCLEOTIDE SEQUENCE</scope>
    <source>
        <strain evidence="3">VKM B-2789</strain>
    </source>
</reference>
<accession>A0A9W6NDB4</accession>
<keyword evidence="4" id="KW-1185">Reference proteome</keyword>
<dbReference type="GO" id="GO:0033897">
    <property type="term" value="F:ribonuclease T2 activity"/>
    <property type="evidence" value="ECO:0007669"/>
    <property type="project" value="InterPro"/>
</dbReference>
<organism evidence="3 4">
    <name type="scientific">Ancylobacter defluvii</name>
    <dbReference type="NCBI Taxonomy" id="1282440"/>
    <lineage>
        <taxon>Bacteria</taxon>
        <taxon>Pseudomonadati</taxon>
        <taxon>Pseudomonadota</taxon>
        <taxon>Alphaproteobacteria</taxon>
        <taxon>Hyphomicrobiales</taxon>
        <taxon>Xanthobacteraceae</taxon>
        <taxon>Ancylobacter</taxon>
    </lineage>
</organism>
<dbReference type="AlphaFoldDB" id="A0A9W6NDB4"/>
<dbReference type="CDD" id="cd01062">
    <property type="entry name" value="RNase_T2_prok"/>
    <property type="match status" value="1"/>
</dbReference>
<protein>
    <submittedName>
        <fullName evidence="3">Ribonuclease</fullName>
    </submittedName>
</protein>
<dbReference type="EMBL" id="BSFM01000021">
    <property type="protein sequence ID" value="GLK86545.1"/>
    <property type="molecule type" value="Genomic_DNA"/>
</dbReference>
<dbReference type="InterPro" id="IPR036430">
    <property type="entry name" value="RNase_T2-like_sf"/>
</dbReference>
<dbReference type="PROSITE" id="PS00531">
    <property type="entry name" value="RNASE_T2_2"/>
    <property type="match status" value="1"/>
</dbReference>
<evidence type="ECO:0000313" key="3">
    <source>
        <dbReference type="EMBL" id="GLK86545.1"/>
    </source>
</evidence>
<dbReference type="PANTHER" id="PTHR11240">
    <property type="entry name" value="RIBONUCLEASE T2"/>
    <property type="match status" value="1"/>
</dbReference>
<name>A0A9W6NDB4_9HYPH</name>
<dbReference type="InterPro" id="IPR033130">
    <property type="entry name" value="RNase_T2_His_AS_2"/>
</dbReference>
<dbReference type="InterPro" id="IPR001568">
    <property type="entry name" value="RNase_T2-like"/>
</dbReference>
<dbReference type="SUPFAM" id="SSF55895">
    <property type="entry name" value="Ribonuclease Rh-like"/>
    <property type="match status" value="1"/>
</dbReference>
<dbReference type="GO" id="GO:0006401">
    <property type="term" value="P:RNA catabolic process"/>
    <property type="evidence" value="ECO:0007669"/>
    <property type="project" value="UniProtKB-ARBA"/>
</dbReference>
<reference evidence="3" key="1">
    <citation type="journal article" date="2014" name="Int. J. Syst. Evol. Microbiol.">
        <title>Complete genome sequence of Corynebacterium casei LMG S-19264T (=DSM 44701T), isolated from a smear-ripened cheese.</title>
        <authorList>
            <consortium name="US DOE Joint Genome Institute (JGI-PGF)"/>
            <person name="Walter F."/>
            <person name="Albersmeier A."/>
            <person name="Kalinowski J."/>
            <person name="Ruckert C."/>
        </authorList>
    </citation>
    <scope>NUCLEOTIDE SEQUENCE</scope>
    <source>
        <strain evidence="3">VKM B-2789</strain>
    </source>
</reference>
<dbReference type="Proteomes" id="UP001143330">
    <property type="component" value="Unassembled WGS sequence"/>
</dbReference>
<dbReference type="InterPro" id="IPR039378">
    <property type="entry name" value="RNase_T2_prok"/>
</dbReference>
<sequence>MVRAGLRPLLDLRAELPHGAAVRLGDAARLARAALIASSLACAALGAFVLSLTGGVTPAAAQQPGTPGRFDHYVLALSWSPTYCESAGDRADPAQCKIGRPFAFVVHGLWPQNISGWPEDCQKPAPFVPEPVVRSMLDLMPSRRLVIHEWRKHGTCSGLGATAYFDTVRKARAAIVIPTEYRQLDTYKMVSPGDVEAAFLAVNPGLDAGMIAITCDSRRLHEVRICLDKSLGFTSCAEVDKRACRASRVVMPPMRGG</sequence>
<dbReference type="PROSITE" id="PS00530">
    <property type="entry name" value="RNASE_T2_1"/>
    <property type="match status" value="1"/>
</dbReference>
<evidence type="ECO:0000256" key="2">
    <source>
        <dbReference type="RuleBase" id="RU004328"/>
    </source>
</evidence>
<gene>
    <name evidence="3" type="ORF">GCM10017653_46150</name>
</gene>
<comment type="caution">
    <text evidence="3">The sequence shown here is derived from an EMBL/GenBank/DDBJ whole genome shotgun (WGS) entry which is preliminary data.</text>
</comment>
<evidence type="ECO:0000313" key="4">
    <source>
        <dbReference type="Proteomes" id="UP001143330"/>
    </source>
</evidence>
<comment type="similarity">
    <text evidence="1 2">Belongs to the RNase T2 family.</text>
</comment>
<dbReference type="Pfam" id="PF00445">
    <property type="entry name" value="Ribonuclease_T2"/>
    <property type="match status" value="1"/>
</dbReference>
<dbReference type="PANTHER" id="PTHR11240:SF22">
    <property type="entry name" value="RIBONUCLEASE T2"/>
    <property type="match status" value="1"/>
</dbReference>
<dbReference type="Gene3D" id="3.90.730.10">
    <property type="entry name" value="Ribonuclease T2-like"/>
    <property type="match status" value="1"/>
</dbReference>
<dbReference type="InterPro" id="IPR018188">
    <property type="entry name" value="RNase_T2_His_AS_1"/>
</dbReference>
<dbReference type="GO" id="GO:0003723">
    <property type="term" value="F:RNA binding"/>
    <property type="evidence" value="ECO:0007669"/>
    <property type="project" value="InterPro"/>
</dbReference>
<proteinExistence type="inferred from homology"/>